<comment type="caution">
    <text evidence="8">The sequence shown here is derived from an EMBL/GenBank/DDBJ whole genome shotgun (WGS) entry which is preliminary data.</text>
</comment>
<evidence type="ECO:0000256" key="1">
    <source>
        <dbReference type="ARBA" id="ARBA00001974"/>
    </source>
</evidence>
<feature type="domain" description="Acyl-CoA dehydrogenase/oxidase N-terminal" evidence="7">
    <location>
        <begin position="7"/>
        <end position="113"/>
    </location>
</feature>
<protein>
    <submittedName>
        <fullName evidence="8">Acyl-CoA dehydrogenase</fullName>
    </submittedName>
</protein>
<evidence type="ECO:0000256" key="4">
    <source>
        <dbReference type="ARBA" id="ARBA00022827"/>
    </source>
</evidence>
<evidence type="ECO:0000256" key="5">
    <source>
        <dbReference type="ARBA" id="ARBA00023002"/>
    </source>
</evidence>
<dbReference type="InterPro" id="IPR036250">
    <property type="entry name" value="AcylCo_DH-like_C"/>
</dbReference>
<gene>
    <name evidence="8" type="ORF">V473_05860</name>
</gene>
<keyword evidence="3" id="KW-0285">Flavoprotein</keyword>
<dbReference type="Gene3D" id="1.10.540.10">
    <property type="entry name" value="Acyl-CoA dehydrogenase/oxidase, N-terminal domain"/>
    <property type="match status" value="1"/>
</dbReference>
<dbReference type="SUPFAM" id="SSF47203">
    <property type="entry name" value="Acyl-CoA dehydrogenase C-terminal domain-like"/>
    <property type="match status" value="1"/>
</dbReference>
<dbReference type="PANTHER" id="PTHR43884:SF20">
    <property type="entry name" value="ACYL-COA DEHYDROGENASE FADE28"/>
    <property type="match status" value="1"/>
</dbReference>
<dbReference type="PANTHER" id="PTHR43884">
    <property type="entry name" value="ACYL-COA DEHYDROGENASE"/>
    <property type="match status" value="1"/>
</dbReference>
<evidence type="ECO:0000256" key="3">
    <source>
        <dbReference type="ARBA" id="ARBA00022630"/>
    </source>
</evidence>
<evidence type="ECO:0000313" key="9">
    <source>
        <dbReference type="Proteomes" id="UP000052232"/>
    </source>
</evidence>
<organism evidence="8 9">
    <name type="scientific">Sphingobium cupriresistens LL01</name>
    <dbReference type="NCBI Taxonomy" id="1420583"/>
    <lineage>
        <taxon>Bacteria</taxon>
        <taxon>Pseudomonadati</taxon>
        <taxon>Pseudomonadota</taxon>
        <taxon>Alphaproteobacteria</taxon>
        <taxon>Sphingomonadales</taxon>
        <taxon>Sphingomonadaceae</taxon>
        <taxon>Sphingobium</taxon>
    </lineage>
</organism>
<proteinExistence type="inferred from homology"/>
<accession>A0A0J7Y1P4</accession>
<dbReference type="AlphaFoldDB" id="A0A0J7Y1P4"/>
<dbReference type="InterPro" id="IPR037069">
    <property type="entry name" value="AcylCoA_DH/ox_N_sf"/>
</dbReference>
<reference evidence="8 9" key="1">
    <citation type="journal article" date="2015" name="G3 (Bethesda)">
        <title>Insights into Ongoing Evolution of the Hexachlorocyclohexane Catabolic Pathway from Comparative Genomics of Ten Sphingomonadaceae Strains.</title>
        <authorList>
            <person name="Pearce S.L."/>
            <person name="Oakeshott J.G."/>
            <person name="Pandey G."/>
        </authorList>
    </citation>
    <scope>NUCLEOTIDE SEQUENCE [LARGE SCALE GENOMIC DNA]</scope>
    <source>
        <strain evidence="8 9">LL01</strain>
    </source>
</reference>
<dbReference type="InterPro" id="IPR009100">
    <property type="entry name" value="AcylCoA_DH/oxidase_NM_dom_sf"/>
</dbReference>
<comment type="cofactor">
    <cofactor evidence="1">
        <name>FAD</name>
        <dbReference type="ChEBI" id="CHEBI:57692"/>
    </cofactor>
</comment>
<dbReference type="CDD" id="cd00567">
    <property type="entry name" value="ACAD"/>
    <property type="match status" value="1"/>
</dbReference>
<dbReference type="STRING" id="1420583.V473_05860"/>
<dbReference type="GO" id="GO:0050660">
    <property type="term" value="F:flavin adenine dinucleotide binding"/>
    <property type="evidence" value="ECO:0007669"/>
    <property type="project" value="InterPro"/>
</dbReference>
<evidence type="ECO:0000259" key="7">
    <source>
        <dbReference type="Pfam" id="PF02771"/>
    </source>
</evidence>
<dbReference type="Gene3D" id="2.40.110.10">
    <property type="entry name" value="Butyryl-CoA Dehydrogenase, subunit A, domain 2"/>
    <property type="match status" value="1"/>
</dbReference>
<evidence type="ECO:0000256" key="2">
    <source>
        <dbReference type="ARBA" id="ARBA00009347"/>
    </source>
</evidence>
<evidence type="ECO:0000313" key="8">
    <source>
        <dbReference type="EMBL" id="KMS57729.1"/>
    </source>
</evidence>
<dbReference type="SUPFAM" id="SSF56645">
    <property type="entry name" value="Acyl-CoA dehydrogenase NM domain-like"/>
    <property type="match status" value="1"/>
</dbReference>
<dbReference type="Gene3D" id="1.20.140.10">
    <property type="entry name" value="Butyryl-CoA Dehydrogenase, subunit A, domain 3"/>
    <property type="match status" value="1"/>
</dbReference>
<dbReference type="Pfam" id="PF00441">
    <property type="entry name" value="Acyl-CoA_dh_1"/>
    <property type="match status" value="1"/>
</dbReference>
<comment type="similarity">
    <text evidence="2">Belongs to the acyl-CoA dehydrogenase family.</text>
</comment>
<evidence type="ECO:0000259" key="6">
    <source>
        <dbReference type="Pfam" id="PF00441"/>
    </source>
</evidence>
<dbReference type="Proteomes" id="UP000052232">
    <property type="component" value="Unassembled WGS sequence"/>
</dbReference>
<sequence length="374" mass="39345">MNFGFNEEQKSLGETVAALLADFPALTGPDPAQARDPAVWRALADLGLFALLVPEAQGGVGLTLVDVALAIEALGAGLAPPIAASTLIATDIIAREGTAAQRETLLPRIATGDVRIALAVMEDGQGYDPAQVRTMMGGNGVTGVKILVPDADIADMILVVARVDDRVGLIMLSRDARGVAIRHHADIDPSSGLCEVTLNGAAVMDGALIGHAGSGDVISRLMDAAAIVYAGMAMGIAARMLDASVDYAKTRVQFGQPIGAFQSIKHRCADMAVAVEAGRSAAYYAFWTAAENDPDRSRAASMAKAYCGEIARDVCNETVQIHGGMGFTWELGLHRFLRRAKVMEHGFGNHVWHYERIMAQTLAARAVVADARAA</sequence>
<feature type="domain" description="Acyl-CoA dehydrogenase/oxidase C-terminal" evidence="6">
    <location>
        <begin position="217"/>
        <end position="359"/>
    </location>
</feature>
<dbReference type="GO" id="GO:0003995">
    <property type="term" value="F:acyl-CoA dehydrogenase activity"/>
    <property type="evidence" value="ECO:0007669"/>
    <property type="project" value="TreeGrafter"/>
</dbReference>
<dbReference type="EMBL" id="JACT01000001">
    <property type="protein sequence ID" value="KMS57729.1"/>
    <property type="molecule type" value="Genomic_DNA"/>
</dbReference>
<dbReference type="InterPro" id="IPR013786">
    <property type="entry name" value="AcylCoA_DH/ox_N"/>
</dbReference>
<keyword evidence="4" id="KW-0274">FAD</keyword>
<dbReference type="PATRIC" id="fig|1420583.3.peg.1181"/>
<keyword evidence="5" id="KW-0560">Oxidoreductase</keyword>
<dbReference type="Pfam" id="PF02771">
    <property type="entry name" value="Acyl-CoA_dh_N"/>
    <property type="match status" value="1"/>
</dbReference>
<dbReference type="RefSeq" id="WP_066601374.1">
    <property type="nucleotide sequence ID" value="NZ_KQ130434.1"/>
</dbReference>
<dbReference type="InterPro" id="IPR046373">
    <property type="entry name" value="Acyl-CoA_Oxase/DH_mid-dom_sf"/>
</dbReference>
<keyword evidence="9" id="KW-1185">Reference proteome</keyword>
<dbReference type="InterPro" id="IPR009075">
    <property type="entry name" value="AcylCo_DH/oxidase_C"/>
</dbReference>
<name>A0A0J7Y1P4_9SPHN</name>